<keyword evidence="2" id="KW-1185">Reference proteome</keyword>
<reference evidence="1 2" key="1">
    <citation type="journal article" date="2021" name="Elife">
        <title>Chloroplast acquisition without the gene transfer in kleptoplastic sea slugs, Plakobranchus ocellatus.</title>
        <authorList>
            <person name="Maeda T."/>
            <person name="Takahashi S."/>
            <person name="Yoshida T."/>
            <person name="Shimamura S."/>
            <person name="Takaki Y."/>
            <person name="Nagai Y."/>
            <person name="Toyoda A."/>
            <person name="Suzuki Y."/>
            <person name="Arimoto A."/>
            <person name="Ishii H."/>
            <person name="Satoh N."/>
            <person name="Nishiyama T."/>
            <person name="Hasebe M."/>
            <person name="Maruyama T."/>
            <person name="Minagawa J."/>
            <person name="Obokata J."/>
            <person name="Shigenobu S."/>
        </authorList>
    </citation>
    <scope>NUCLEOTIDE SEQUENCE [LARGE SCALE GENOMIC DNA]</scope>
</reference>
<gene>
    <name evidence="1" type="ORF">ElyMa_000480800</name>
</gene>
<dbReference type="GO" id="GO:0003676">
    <property type="term" value="F:nucleic acid binding"/>
    <property type="evidence" value="ECO:0007669"/>
    <property type="project" value="InterPro"/>
</dbReference>
<proteinExistence type="predicted"/>
<dbReference type="EMBL" id="BMAT01000929">
    <property type="protein sequence ID" value="GFR76378.1"/>
    <property type="molecule type" value="Genomic_DNA"/>
</dbReference>
<name>A0AAV4FSQ8_9GAST</name>
<evidence type="ECO:0000313" key="2">
    <source>
        <dbReference type="Proteomes" id="UP000762676"/>
    </source>
</evidence>
<organism evidence="1 2">
    <name type="scientific">Elysia marginata</name>
    <dbReference type="NCBI Taxonomy" id="1093978"/>
    <lineage>
        <taxon>Eukaryota</taxon>
        <taxon>Metazoa</taxon>
        <taxon>Spiralia</taxon>
        <taxon>Lophotrochozoa</taxon>
        <taxon>Mollusca</taxon>
        <taxon>Gastropoda</taxon>
        <taxon>Heterobranchia</taxon>
        <taxon>Euthyneura</taxon>
        <taxon>Panpulmonata</taxon>
        <taxon>Sacoglossa</taxon>
        <taxon>Placobranchoidea</taxon>
        <taxon>Plakobranchidae</taxon>
        <taxon>Elysia</taxon>
    </lineage>
</organism>
<dbReference type="InterPro" id="IPR036397">
    <property type="entry name" value="RNaseH_sf"/>
</dbReference>
<dbReference type="AlphaFoldDB" id="A0AAV4FSQ8"/>
<accession>A0AAV4FSQ8</accession>
<protein>
    <submittedName>
        <fullName evidence="1">Transposable element Tcb1 transposase</fullName>
    </submittedName>
</protein>
<sequence>MHYVETRQKPCQKPYEQLISFSFSFIASDKSPYIGSILTQRHRYQRTLWAQEHAAWDRIQWRSIVFSDESRFCIDHAGGNVRVWRRSGKRYQADCVGEHDMWGGASLMMCCCTGSPGGGGAHTLLAGPALLCN</sequence>
<evidence type="ECO:0000313" key="1">
    <source>
        <dbReference type="EMBL" id="GFR76378.1"/>
    </source>
</evidence>
<dbReference type="Proteomes" id="UP000762676">
    <property type="component" value="Unassembled WGS sequence"/>
</dbReference>
<dbReference type="Gene3D" id="3.30.420.10">
    <property type="entry name" value="Ribonuclease H-like superfamily/Ribonuclease H"/>
    <property type="match status" value="1"/>
</dbReference>
<comment type="caution">
    <text evidence="1">The sequence shown here is derived from an EMBL/GenBank/DDBJ whole genome shotgun (WGS) entry which is preliminary data.</text>
</comment>